<comment type="caution">
    <text evidence="1">The sequence shown here is derived from an EMBL/GenBank/DDBJ whole genome shotgun (WGS) entry which is preliminary data.</text>
</comment>
<dbReference type="RefSeq" id="WP_157587559.1">
    <property type="nucleotide sequence ID" value="NZ_WPIN01000008.1"/>
</dbReference>
<name>A0A7K1SGY6_9BACT</name>
<dbReference type="AlphaFoldDB" id="A0A7K1SGY6"/>
<proteinExistence type="predicted"/>
<reference evidence="1 2" key="1">
    <citation type="submission" date="2019-12" db="EMBL/GenBank/DDBJ databases">
        <title>Spirosoma sp. HMF4905 genome sequencing and assembly.</title>
        <authorList>
            <person name="Kang H."/>
            <person name="Cha I."/>
            <person name="Kim H."/>
            <person name="Joh K."/>
        </authorList>
    </citation>
    <scope>NUCLEOTIDE SEQUENCE [LARGE SCALE GENOMIC DNA]</scope>
    <source>
        <strain evidence="1 2">HMF4905</strain>
    </source>
</reference>
<keyword evidence="2" id="KW-1185">Reference proteome</keyword>
<gene>
    <name evidence="1" type="ORF">GO755_22645</name>
</gene>
<protein>
    <submittedName>
        <fullName evidence="1">Uncharacterized protein</fullName>
    </submittedName>
</protein>
<evidence type="ECO:0000313" key="2">
    <source>
        <dbReference type="Proteomes" id="UP000436006"/>
    </source>
</evidence>
<sequence>MDILNDDDQTGSRRFAFYPVGLDSLFSNCLPNTPFGEFPGCKSATNELEESAEKL</sequence>
<evidence type="ECO:0000313" key="1">
    <source>
        <dbReference type="EMBL" id="MVM32856.1"/>
    </source>
</evidence>
<organism evidence="1 2">
    <name type="scientific">Spirosoma arboris</name>
    <dbReference type="NCBI Taxonomy" id="2682092"/>
    <lineage>
        <taxon>Bacteria</taxon>
        <taxon>Pseudomonadati</taxon>
        <taxon>Bacteroidota</taxon>
        <taxon>Cytophagia</taxon>
        <taxon>Cytophagales</taxon>
        <taxon>Cytophagaceae</taxon>
        <taxon>Spirosoma</taxon>
    </lineage>
</organism>
<accession>A0A7K1SGY6</accession>
<dbReference type="Proteomes" id="UP000436006">
    <property type="component" value="Unassembled WGS sequence"/>
</dbReference>
<dbReference type="EMBL" id="WPIN01000008">
    <property type="protein sequence ID" value="MVM32856.1"/>
    <property type="molecule type" value="Genomic_DNA"/>
</dbReference>